<dbReference type="GO" id="GO:0016887">
    <property type="term" value="F:ATP hydrolysis activity"/>
    <property type="evidence" value="ECO:0007669"/>
    <property type="project" value="InterPro"/>
</dbReference>
<reference evidence="12 13" key="1">
    <citation type="submission" date="2019-09" db="EMBL/GenBank/DDBJ databases">
        <title>Segnochrobactrum spirostomi gen. nov., sp. nov., isolated from the ciliate Spirostomum cf. yagiui and description of a novel family, Segnochrobactraceae fam. nov. within the order Rhizobiales of the class Alphaproteobacteria.</title>
        <authorList>
            <person name="Akter S."/>
            <person name="Shazib S.U.A."/>
            <person name="Shin M.K."/>
        </authorList>
    </citation>
    <scope>NUCLEOTIDE SEQUENCE [LARGE SCALE GENOMIC DNA]</scope>
    <source>
        <strain evidence="12 13">Sp-1</strain>
    </source>
</reference>
<evidence type="ECO:0000256" key="7">
    <source>
        <dbReference type="ARBA" id="ARBA00022741"/>
    </source>
</evidence>
<keyword evidence="9" id="KW-1278">Translocase</keyword>
<dbReference type="CDD" id="cd03216">
    <property type="entry name" value="ABC_Carb_Monos_I"/>
    <property type="match status" value="1"/>
</dbReference>
<evidence type="ECO:0000259" key="11">
    <source>
        <dbReference type="PROSITE" id="PS50893"/>
    </source>
</evidence>
<dbReference type="EMBL" id="VWNA01000003">
    <property type="protein sequence ID" value="MQT15091.1"/>
    <property type="molecule type" value="Genomic_DNA"/>
</dbReference>
<dbReference type="Pfam" id="PF00005">
    <property type="entry name" value="ABC_tran"/>
    <property type="match status" value="2"/>
</dbReference>
<dbReference type="InterPro" id="IPR050107">
    <property type="entry name" value="ABC_carbohydrate_import_ATPase"/>
</dbReference>
<keyword evidence="7" id="KW-0547">Nucleotide-binding</keyword>
<dbReference type="Proteomes" id="UP000332515">
    <property type="component" value="Unassembled WGS sequence"/>
</dbReference>
<keyword evidence="4" id="KW-1003">Cell membrane</keyword>
<evidence type="ECO:0000256" key="6">
    <source>
        <dbReference type="ARBA" id="ARBA00022737"/>
    </source>
</evidence>
<keyword evidence="8 12" id="KW-0067">ATP-binding</keyword>
<dbReference type="InterPro" id="IPR017871">
    <property type="entry name" value="ABC_transporter-like_CS"/>
</dbReference>
<proteinExistence type="inferred from homology"/>
<evidence type="ECO:0000256" key="10">
    <source>
        <dbReference type="ARBA" id="ARBA00023136"/>
    </source>
</evidence>
<feature type="domain" description="ABC transporter" evidence="11">
    <location>
        <begin position="9"/>
        <end position="246"/>
    </location>
</feature>
<protein>
    <submittedName>
        <fullName evidence="12">Sugar ABC transporter ATP-binding protein</fullName>
    </submittedName>
</protein>
<evidence type="ECO:0000256" key="3">
    <source>
        <dbReference type="ARBA" id="ARBA00022448"/>
    </source>
</evidence>
<evidence type="ECO:0000256" key="8">
    <source>
        <dbReference type="ARBA" id="ARBA00022840"/>
    </source>
</evidence>
<keyword evidence="5" id="KW-0762">Sugar transport</keyword>
<dbReference type="AlphaFoldDB" id="A0A6A7YAW3"/>
<evidence type="ECO:0000256" key="5">
    <source>
        <dbReference type="ARBA" id="ARBA00022597"/>
    </source>
</evidence>
<dbReference type="PANTHER" id="PTHR43790:SF9">
    <property type="entry name" value="GALACTOFURANOSE TRANSPORTER ATP-BINDING PROTEIN YTFR"/>
    <property type="match status" value="1"/>
</dbReference>
<comment type="caution">
    <text evidence="12">The sequence shown here is derived from an EMBL/GenBank/DDBJ whole genome shotgun (WGS) entry which is preliminary data.</text>
</comment>
<comment type="similarity">
    <text evidence="2">Belongs to the ABC transporter superfamily.</text>
</comment>
<name>A0A6A7YAW3_9HYPH</name>
<dbReference type="PROSITE" id="PS00211">
    <property type="entry name" value="ABC_TRANSPORTER_1"/>
    <property type="match status" value="1"/>
</dbReference>
<sequence length="506" mass="53871">MSADPVPVLSLRGISKSFSGVTVLKGVDFDVRAGEVHALLGENGAGKSTLIKVMAGLHQPNTGEIAIRGVTTTLASPREAHAAGIATVHQELLLFPDLTVAENVFLGQTPKTSAGLIDWQTMRRRARELLDRLDCPELDVDSRVGALSVANRQRVEIARALAQDARVLIMDEPTAALVEADVQRLLDIVRKLKADGVAIIYVSHRMPEIFALSDRVTVLRDGELVGTRDIGEVDETRLVSMMVGREIDKLYPPKQGETGKVMLTLKGVSHRDVVRDISFDLRAGEIVGLAGLIGSGRTETALTLFGITPATGGSILVEGREVRVSSPEAAIALGIAYVPEDRGLQGLVRSQTIAENIALANLDLLSRGPFVDTGAVFRAARDAITQFGIRARGPAQIARQLSGGNQQKVVLGKWLATKPRILILDEPTRGIDVGAKAEIHQLIRRLAGEGMAILMISSELPEVLGLSDRILVMRAGRIVAEFAGAAATPEAVGAAMTASNAPREAA</sequence>
<accession>A0A6A7YAW3</accession>
<evidence type="ECO:0000256" key="1">
    <source>
        <dbReference type="ARBA" id="ARBA00004202"/>
    </source>
</evidence>
<dbReference type="CDD" id="cd03215">
    <property type="entry name" value="ABC_Carb_Monos_II"/>
    <property type="match status" value="1"/>
</dbReference>
<dbReference type="GO" id="GO:0005524">
    <property type="term" value="F:ATP binding"/>
    <property type="evidence" value="ECO:0007669"/>
    <property type="project" value="UniProtKB-KW"/>
</dbReference>
<dbReference type="PROSITE" id="PS50893">
    <property type="entry name" value="ABC_TRANSPORTER_2"/>
    <property type="match status" value="2"/>
</dbReference>
<dbReference type="InterPro" id="IPR003593">
    <property type="entry name" value="AAA+_ATPase"/>
</dbReference>
<keyword evidence="3" id="KW-0813">Transport</keyword>
<dbReference type="RefSeq" id="WP_153489451.1">
    <property type="nucleotide sequence ID" value="NZ_VWNA01000003.1"/>
</dbReference>
<comment type="subcellular location">
    <subcellularLocation>
        <location evidence="1">Cell membrane</location>
        <topology evidence="1">Peripheral membrane protein</topology>
    </subcellularLocation>
</comment>
<gene>
    <name evidence="12" type="ORF">F0357_21015</name>
</gene>
<dbReference type="SUPFAM" id="SSF52540">
    <property type="entry name" value="P-loop containing nucleoside triphosphate hydrolases"/>
    <property type="match status" value="2"/>
</dbReference>
<dbReference type="Gene3D" id="3.40.50.300">
    <property type="entry name" value="P-loop containing nucleotide triphosphate hydrolases"/>
    <property type="match status" value="2"/>
</dbReference>
<evidence type="ECO:0000313" key="12">
    <source>
        <dbReference type="EMBL" id="MQT15091.1"/>
    </source>
</evidence>
<evidence type="ECO:0000256" key="9">
    <source>
        <dbReference type="ARBA" id="ARBA00022967"/>
    </source>
</evidence>
<dbReference type="SMART" id="SM00382">
    <property type="entry name" value="AAA"/>
    <property type="match status" value="2"/>
</dbReference>
<evidence type="ECO:0000256" key="4">
    <source>
        <dbReference type="ARBA" id="ARBA00022475"/>
    </source>
</evidence>
<keyword evidence="10" id="KW-0472">Membrane</keyword>
<keyword evidence="6" id="KW-0677">Repeat</keyword>
<organism evidence="12 13">
    <name type="scientific">Segnochrobactrum spirostomi</name>
    <dbReference type="NCBI Taxonomy" id="2608987"/>
    <lineage>
        <taxon>Bacteria</taxon>
        <taxon>Pseudomonadati</taxon>
        <taxon>Pseudomonadota</taxon>
        <taxon>Alphaproteobacteria</taxon>
        <taxon>Hyphomicrobiales</taxon>
        <taxon>Segnochrobactraceae</taxon>
        <taxon>Segnochrobactrum</taxon>
    </lineage>
</organism>
<evidence type="ECO:0000313" key="13">
    <source>
        <dbReference type="Proteomes" id="UP000332515"/>
    </source>
</evidence>
<feature type="domain" description="ABC transporter" evidence="11">
    <location>
        <begin position="256"/>
        <end position="500"/>
    </location>
</feature>
<dbReference type="PANTHER" id="PTHR43790">
    <property type="entry name" value="CARBOHYDRATE TRANSPORT ATP-BINDING PROTEIN MG119-RELATED"/>
    <property type="match status" value="1"/>
</dbReference>
<keyword evidence="13" id="KW-1185">Reference proteome</keyword>
<dbReference type="InterPro" id="IPR003439">
    <property type="entry name" value="ABC_transporter-like_ATP-bd"/>
</dbReference>
<evidence type="ECO:0000256" key="2">
    <source>
        <dbReference type="ARBA" id="ARBA00005417"/>
    </source>
</evidence>
<dbReference type="FunFam" id="3.40.50.300:FF:000127">
    <property type="entry name" value="Ribose import ATP-binding protein RbsA"/>
    <property type="match status" value="1"/>
</dbReference>
<dbReference type="GO" id="GO:0005886">
    <property type="term" value="C:plasma membrane"/>
    <property type="evidence" value="ECO:0007669"/>
    <property type="project" value="UniProtKB-SubCell"/>
</dbReference>
<dbReference type="InterPro" id="IPR027417">
    <property type="entry name" value="P-loop_NTPase"/>
</dbReference>